<accession>A0A9W9YUR9</accession>
<keyword evidence="10" id="KW-1185">Reference proteome</keyword>
<dbReference type="PRINTS" id="PR00053">
    <property type="entry name" value="FORKHEAD"/>
</dbReference>
<dbReference type="Proteomes" id="UP001163046">
    <property type="component" value="Unassembled WGS sequence"/>
</dbReference>
<evidence type="ECO:0000256" key="3">
    <source>
        <dbReference type="ARBA" id="ARBA00023015"/>
    </source>
</evidence>
<dbReference type="InterPro" id="IPR001766">
    <property type="entry name" value="Fork_head_dom"/>
</dbReference>
<dbReference type="GO" id="GO:0005737">
    <property type="term" value="C:cytoplasm"/>
    <property type="evidence" value="ECO:0007669"/>
    <property type="project" value="UniProtKB-SubCell"/>
</dbReference>
<reference evidence="9" key="1">
    <citation type="submission" date="2023-01" db="EMBL/GenBank/DDBJ databases">
        <title>Genome assembly of the deep-sea coral Lophelia pertusa.</title>
        <authorList>
            <person name="Herrera S."/>
            <person name="Cordes E."/>
        </authorList>
    </citation>
    <scope>NUCLEOTIDE SEQUENCE</scope>
    <source>
        <strain evidence="9">USNM1676648</strain>
        <tissue evidence="9">Polyp</tissue>
    </source>
</reference>
<keyword evidence="2" id="KW-0963">Cytoplasm</keyword>
<feature type="region of interest" description="Disordered" evidence="7">
    <location>
        <begin position="197"/>
        <end position="224"/>
    </location>
</feature>
<comment type="caution">
    <text evidence="9">The sequence shown here is derived from an EMBL/GenBank/DDBJ whole genome shotgun (WGS) entry which is preliminary data.</text>
</comment>
<dbReference type="Gene3D" id="1.10.10.10">
    <property type="entry name" value="Winged helix-like DNA-binding domain superfamily/Winged helix DNA-binding domain"/>
    <property type="match status" value="1"/>
</dbReference>
<dbReference type="GO" id="GO:0003700">
    <property type="term" value="F:DNA-binding transcription factor activity"/>
    <property type="evidence" value="ECO:0007669"/>
    <property type="project" value="InterPro"/>
</dbReference>
<dbReference type="OrthoDB" id="5954824at2759"/>
<feature type="domain" description="Fork-head" evidence="8">
    <location>
        <begin position="383"/>
        <end position="464"/>
    </location>
</feature>
<dbReference type="GO" id="GO:0005634">
    <property type="term" value="C:nucleus"/>
    <property type="evidence" value="ECO:0007669"/>
    <property type="project" value="UniProtKB-SubCell"/>
</dbReference>
<dbReference type="InterPro" id="IPR030456">
    <property type="entry name" value="TF_fork_head_CS_2"/>
</dbReference>
<feature type="DNA-binding region" description="Fork-head" evidence="6">
    <location>
        <begin position="383"/>
        <end position="464"/>
    </location>
</feature>
<dbReference type="PROSITE" id="PS50039">
    <property type="entry name" value="FORK_HEAD_3"/>
    <property type="match status" value="1"/>
</dbReference>
<comment type="subcellular location">
    <subcellularLocation>
        <location evidence="1">Cytoplasm</location>
    </subcellularLocation>
    <subcellularLocation>
        <location evidence="6">Nucleus</location>
    </subcellularLocation>
</comment>
<feature type="region of interest" description="Disordered" evidence="7">
    <location>
        <begin position="258"/>
        <end position="380"/>
    </location>
</feature>
<evidence type="ECO:0000256" key="7">
    <source>
        <dbReference type="SAM" id="MobiDB-lite"/>
    </source>
</evidence>
<keyword evidence="6" id="KW-0539">Nucleus</keyword>
<evidence type="ECO:0000256" key="4">
    <source>
        <dbReference type="ARBA" id="ARBA00023125"/>
    </source>
</evidence>
<protein>
    <submittedName>
        <fullName evidence="9">Forkhead box protein O3</fullName>
    </submittedName>
</protein>
<organism evidence="9 10">
    <name type="scientific">Desmophyllum pertusum</name>
    <dbReference type="NCBI Taxonomy" id="174260"/>
    <lineage>
        <taxon>Eukaryota</taxon>
        <taxon>Metazoa</taxon>
        <taxon>Cnidaria</taxon>
        <taxon>Anthozoa</taxon>
        <taxon>Hexacorallia</taxon>
        <taxon>Scleractinia</taxon>
        <taxon>Caryophylliina</taxon>
        <taxon>Caryophylliidae</taxon>
        <taxon>Desmophyllum</taxon>
    </lineage>
</organism>
<feature type="compositionally biased region" description="Polar residues" evidence="7">
    <location>
        <begin position="276"/>
        <end position="287"/>
    </location>
</feature>
<keyword evidence="4 6" id="KW-0238">DNA-binding</keyword>
<keyword evidence="5" id="KW-0804">Transcription</keyword>
<dbReference type="PANTHER" id="PTHR45767:SF9">
    <property type="entry name" value="FORK-HEAD DOMAIN-CONTAINING PROTEIN"/>
    <property type="match status" value="1"/>
</dbReference>
<dbReference type="GO" id="GO:0043565">
    <property type="term" value="F:sequence-specific DNA binding"/>
    <property type="evidence" value="ECO:0007669"/>
    <property type="project" value="InterPro"/>
</dbReference>
<proteinExistence type="predicted"/>
<dbReference type="InterPro" id="IPR036390">
    <property type="entry name" value="WH_DNA-bd_sf"/>
</dbReference>
<gene>
    <name evidence="9" type="primary">FOXO3_3</name>
    <name evidence="9" type="ORF">OS493_036197</name>
</gene>
<dbReference type="PANTHER" id="PTHR45767">
    <property type="entry name" value="FORKHEAD BOX PROTEIN O"/>
    <property type="match status" value="1"/>
</dbReference>
<dbReference type="Pfam" id="PF00250">
    <property type="entry name" value="Forkhead"/>
    <property type="match status" value="1"/>
</dbReference>
<evidence type="ECO:0000256" key="1">
    <source>
        <dbReference type="ARBA" id="ARBA00004496"/>
    </source>
</evidence>
<dbReference type="InterPro" id="IPR036388">
    <property type="entry name" value="WH-like_DNA-bd_sf"/>
</dbReference>
<evidence type="ECO:0000256" key="2">
    <source>
        <dbReference type="ARBA" id="ARBA00022490"/>
    </source>
</evidence>
<dbReference type="CDD" id="cd20032">
    <property type="entry name" value="FH_FOXO"/>
    <property type="match status" value="1"/>
</dbReference>
<evidence type="ECO:0000313" key="10">
    <source>
        <dbReference type="Proteomes" id="UP001163046"/>
    </source>
</evidence>
<dbReference type="EMBL" id="MU826884">
    <property type="protein sequence ID" value="KAJ7369826.1"/>
    <property type="molecule type" value="Genomic_DNA"/>
</dbReference>
<dbReference type="PROSITE" id="PS00658">
    <property type="entry name" value="FORK_HEAD_2"/>
    <property type="match status" value="1"/>
</dbReference>
<dbReference type="SUPFAM" id="SSF46785">
    <property type="entry name" value="Winged helix' DNA-binding domain"/>
    <property type="match status" value="1"/>
</dbReference>
<evidence type="ECO:0000256" key="6">
    <source>
        <dbReference type="PROSITE-ProRule" id="PRU00089"/>
    </source>
</evidence>
<keyword evidence="3" id="KW-0805">Transcription regulation</keyword>
<feature type="compositionally biased region" description="Polar residues" evidence="7">
    <location>
        <begin position="330"/>
        <end position="340"/>
    </location>
</feature>
<evidence type="ECO:0000256" key="5">
    <source>
        <dbReference type="ARBA" id="ARBA00023163"/>
    </source>
</evidence>
<sequence length="510" mass="58107">MITKDHIMYGKHLLNQEFLSLNDIKKERNEQKHTNLGHHLTGNQNIMNGGMRFTNPRINSDATRRSQLPVDREQCKQGRTAAFIMEHNMADLRGREIPLYSPGRYKTMTSDDMLWHHRKLRSVAMENGKRQFVPEANYHYTSPSRAQVIRLSYPWAYLGNIPPVMYPVQANYRNSGHVMTRDRFRVDPRLLKGKYEQTYSQVLPLNKDSQSSNSEEDDGESMGRAEQIKQHVIKQENSEGQTMGKEEAYSLALLLNNESTSDSRSSNSEEDDGHMQTCNNTIASENAGQRMDHPHHQNNFQETGSTVEDQSEGGDRQSKAPHSVCVDSLTGLNTSESNNLPVIPNHKSASNGYSHHPSKKNQAQEGDAEGGSPVSNNPWGKGSYSDLITMALMSSPERKMKLNEIYRWITMNIPYFRNKGDEISSSGWKNSIRHTLSVRQRFVRLPRVTNESVSHKSWWTLSDDFLRKRPALGASSKKPSMPVTNKKYVSKETQTLEFVCGRCSRAIFKK</sequence>
<evidence type="ECO:0000259" key="8">
    <source>
        <dbReference type="PROSITE" id="PS50039"/>
    </source>
</evidence>
<evidence type="ECO:0000313" key="9">
    <source>
        <dbReference type="EMBL" id="KAJ7369826.1"/>
    </source>
</evidence>
<feature type="compositionally biased region" description="Polar residues" evidence="7">
    <location>
        <begin position="297"/>
        <end position="308"/>
    </location>
</feature>
<dbReference type="AlphaFoldDB" id="A0A9W9YUR9"/>
<feature type="compositionally biased region" description="Polar residues" evidence="7">
    <location>
        <begin position="197"/>
        <end position="213"/>
    </location>
</feature>
<dbReference type="SMART" id="SM00339">
    <property type="entry name" value="FH"/>
    <property type="match status" value="1"/>
</dbReference>
<name>A0A9W9YUR9_9CNID</name>